<dbReference type="OrthoDB" id="923194at2"/>
<comment type="caution">
    <text evidence="1">The sequence shown here is derived from an EMBL/GenBank/DDBJ whole genome shotgun (WGS) entry which is preliminary data.</text>
</comment>
<dbReference type="InterPro" id="IPR013783">
    <property type="entry name" value="Ig-like_fold"/>
</dbReference>
<reference evidence="1 2" key="1">
    <citation type="journal article" date="2014" name="Int. J. Syst. Evol. Microbiol.">
        <title>Phaeodactylibacter xiamenensis gen. nov., sp. nov., a member of the family Saprospiraceae isolated from the marine alga Phaeodactylum tricornutum.</title>
        <authorList>
            <person name="Chen Z.Jr."/>
            <person name="Lei X."/>
            <person name="Lai Q."/>
            <person name="Li Y."/>
            <person name="Zhang B."/>
            <person name="Zhang J."/>
            <person name="Zhang H."/>
            <person name="Yang L."/>
            <person name="Zheng W."/>
            <person name="Tian Y."/>
            <person name="Yu Z."/>
            <person name="Xu H.Jr."/>
            <person name="Zheng T."/>
        </authorList>
    </citation>
    <scope>NUCLEOTIDE SEQUENCE [LARGE SCALE GENOMIC DNA]</scope>
    <source>
        <strain evidence="1 2">KD52</strain>
    </source>
</reference>
<dbReference type="InterPro" id="IPR036116">
    <property type="entry name" value="FN3_sf"/>
</dbReference>
<gene>
    <name evidence="1" type="ORF">IX84_12920</name>
</gene>
<dbReference type="SUPFAM" id="SSF49265">
    <property type="entry name" value="Fibronectin type III"/>
    <property type="match status" value="1"/>
</dbReference>
<keyword evidence="2" id="KW-1185">Reference proteome</keyword>
<organism evidence="1 2">
    <name type="scientific">Phaeodactylibacter xiamenensis</name>
    <dbReference type="NCBI Taxonomy" id="1524460"/>
    <lineage>
        <taxon>Bacteria</taxon>
        <taxon>Pseudomonadati</taxon>
        <taxon>Bacteroidota</taxon>
        <taxon>Saprospiria</taxon>
        <taxon>Saprospirales</taxon>
        <taxon>Haliscomenobacteraceae</taxon>
        <taxon>Phaeodactylibacter</taxon>
    </lineage>
</organism>
<proteinExistence type="predicted"/>
<accession>A0A098S6T3</accession>
<name>A0A098S6T3_9BACT</name>
<evidence type="ECO:0000313" key="2">
    <source>
        <dbReference type="Proteomes" id="UP000029736"/>
    </source>
</evidence>
<evidence type="ECO:0000313" key="1">
    <source>
        <dbReference type="EMBL" id="KGE87801.1"/>
    </source>
</evidence>
<dbReference type="Gene3D" id="2.60.40.10">
    <property type="entry name" value="Immunoglobulins"/>
    <property type="match status" value="1"/>
</dbReference>
<dbReference type="RefSeq" id="WP_044220889.1">
    <property type="nucleotide sequence ID" value="NZ_JBKAGJ010000051.1"/>
</dbReference>
<dbReference type="STRING" id="1524460.IX84_12920"/>
<dbReference type="Proteomes" id="UP000029736">
    <property type="component" value="Unassembled WGS sequence"/>
</dbReference>
<sequence length="225" mass="25140">MQRKKNQGYLWETLTTLQAGEPIYFEDSTASYQYNYDYRLLAVDDAGLKSSSKILTARPLASSVRGEILDLRLLIHTILEQDSAVLTNLPVLTVNPSSSVLPNNPQGARPGQQYLYGRGEAALVWEFLEQDGIYGYQIYRSASDGVLRPYRMVRPDEGVVTLEVFQKIQERFGAQSGIDSGIVDGNHFFFFDGGLKKGTAYTYRVEAQYIDGAVSPLSESVIVIY</sequence>
<evidence type="ECO:0008006" key="3">
    <source>
        <dbReference type="Google" id="ProtNLM"/>
    </source>
</evidence>
<dbReference type="EMBL" id="JPOS01000030">
    <property type="protein sequence ID" value="KGE87801.1"/>
    <property type="molecule type" value="Genomic_DNA"/>
</dbReference>
<dbReference type="AlphaFoldDB" id="A0A098S6T3"/>
<protein>
    <recommendedName>
        <fullName evidence="3">Fibronectin type-III domain-containing protein</fullName>
    </recommendedName>
</protein>